<dbReference type="InterPro" id="IPR025733">
    <property type="entry name" value="PAPs_C"/>
</dbReference>
<dbReference type="Proteomes" id="UP000663851">
    <property type="component" value="Unassembled WGS sequence"/>
</dbReference>
<dbReference type="EMBL" id="CAJOBS010000494">
    <property type="protein sequence ID" value="CAF4589220.1"/>
    <property type="molecule type" value="Genomic_DNA"/>
</dbReference>
<evidence type="ECO:0000256" key="3">
    <source>
        <dbReference type="ARBA" id="ARBA00022729"/>
    </source>
</evidence>
<protein>
    <recommendedName>
        <fullName evidence="15">Purple acid phosphatase</fullName>
    </recommendedName>
</protein>
<comment type="subcellular location">
    <subcellularLocation>
        <location evidence="1">Secreted</location>
    </subcellularLocation>
</comment>
<keyword evidence="14" id="KW-1185">Reference proteome</keyword>
<evidence type="ECO:0000259" key="6">
    <source>
        <dbReference type="Pfam" id="PF16656"/>
    </source>
</evidence>
<evidence type="ECO:0000313" key="7">
    <source>
        <dbReference type="EMBL" id="CAF3516225.1"/>
    </source>
</evidence>
<dbReference type="InterPro" id="IPR029052">
    <property type="entry name" value="Metallo-depent_PP-like"/>
</dbReference>
<dbReference type="Pfam" id="PF16656">
    <property type="entry name" value="Pur_ac_phosph_N"/>
    <property type="match status" value="1"/>
</dbReference>
<dbReference type="CDD" id="cd00839">
    <property type="entry name" value="MPP_PAPs"/>
    <property type="match status" value="1"/>
</dbReference>
<sequence>MTILHPIITDACYFLVVVVAVVQCSSHNNFNDPFGKHHSMKTFPSPYGCNRSLGISFPSISLPIIYSTELNVSSTFYISNEQVMVTWPATYSSCDDDFIGIYFIDIPLLIGACDYFDYEFIQTNQTIMSWQMINLHRPLEFRYYSRDKNCSGNYSLMAKSAIVQSFNYNAPEQIHLAYGDQIDHMFVSYVTNSSEYVSECQYELGPSSLQRRVQGTTITYKASDMCNGQANIPGPKSFIDPGFIHTIIFEDIRPATTYFYRVGNEQHGWSSVLSFTNRPADDYNAKVLLIAYGDMGVAPTQPGAKSTVDRVQAQVLTNNITCILHIGDISYARGGDKDLSGAPGPGSFRPLGNYGNDSGGECAVPMVRRFHSPSNGNVLFWDSFDMGPVHIVYYSTEHDFLPSSTQHTWLEHDLSSINRTFTPWLIVGSQRPMYSSIVRVVGDPIKGMLRKSLELMFYQYHVDINLFAYIHSYERSCPMYQEQCVDDEITHALIGMAGHNLDFDTYTEAKWSLYHDQQFGYTQISDNRTHLHYSNHRNVDDAVVDHFDLTK</sequence>
<evidence type="ECO:0000313" key="13">
    <source>
        <dbReference type="Proteomes" id="UP000663848"/>
    </source>
</evidence>
<feature type="domain" description="Purple acid phosphatase N-terminal" evidence="6">
    <location>
        <begin position="171"/>
        <end position="276"/>
    </location>
</feature>
<dbReference type="EMBL" id="CAJOBR010000979">
    <property type="protein sequence ID" value="CAF4566406.1"/>
    <property type="molecule type" value="Genomic_DNA"/>
</dbReference>
<dbReference type="InterPro" id="IPR015914">
    <property type="entry name" value="PAPs_N"/>
</dbReference>
<dbReference type="Proteomes" id="UP000663873">
    <property type="component" value="Unassembled WGS sequence"/>
</dbReference>
<dbReference type="Proteomes" id="UP000663862">
    <property type="component" value="Unassembled WGS sequence"/>
</dbReference>
<dbReference type="AlphaFoldDB" id="A0A820ZVV9"/>
<dbReference type="EMBL" id="CAJOBO010000067">
    <property type="protein sequence ID" value="CAF4117975.1"/>
    <property type="molecule type" value="Genomic_DNA"/>
</dbReference>
<evidence type="ECO:0000313" key="9">
    <source>
        <dbReference type="EMBL" id="CAF4238290.1"/>
    </source>
</evidence>
<evidence type="ECO:0008006" key="15">
    <source>
        <dbReference type="Google" id="ProtNLM"/>
    </source>
</evidence>
<dbReference type="EMBL" id="CAJOBP010000945">
    <property type="protein sequence ID" value="CAF4238290.1"/>
    <property type="molecule type" value="Genomic_DNA"/>
</dbReference>
<dbReference type="Gene3D" id="3.60.21.10">
    <property type="match status" value="1"/>
</dbReference>
<dbReference type="GO" id="GO:0046872">
    <property type="term" value="F:metal ion binding"/>
    <property type="evidence" value="ECO:0007669"/>
    <property type="project" value="InterPro"/>
</dbReference>
<proteinExistence type="predicted"/>
<dbReference type="InterPro" id="IPR008963">
    <property type="entry name" value="Purple_acid_Pase-like_N"/>
</dbReference>
<name>A0A820ZVV9_9BILA</name>
<accession>A0A820ZVV9</accession>
<dbReference type="GO" id="GO:0005576">
    <property type="term" value="C:extracellular region"/>
    <property type="evidence" value="ECO:0007669"/>
    <property type="project" value="UniProtKB-SubCell"/>
</dbReference>
<evidence type="ECO:0000313" key="10">
    <source>
        <dbReference type="EMBL" id="CAF4415578.1"/>
    </source>
</evidence>
<dbReference type="PANTHER" id="PTHR45778">
    <property type="entry name" value="PURPLE ACID PHOSPHATASE-RELATED"/>
    <property type="match status" value="1"/>
</dbReference>
<dbReference type="GO" id="GO:0003993">
    <property type="term" value="F:acid phosphatase activity"/>
    <property type="evidence" value="ECO:0007669"/>
    <property type="project" value="InterPro"/>
</dbReference>
<dbReference type="Pfam" id="PF14008">
    <property type="entry name" value="Metallophos_C"/>
    <property type="match status" value="1"/>
</dbReference>
<feature type="domain" description="Purple acid phosphatase C-terminal" evidence="5">
    <location>
        <begin position="490"/>
        <end position="546"/>
    </location>
</feature>
<feature type="signal peptide" evidence="4">
    <location>
        <begin position="1"/>
        <end position="26"/>
    </location>
</feature>
<dbReference type="PANTHER" id="PTHR45778:SF7">
    <property type="entry name" value="PURPLE ACID PHOSPHATASE"/>
    <property type="match status" value="1"/>
</dbReference>
<dbReference type="EMBL" id="CAJNYV010002944">
    <property type="protein sequence ID" value="CAF3516225.1"/>
    <property type="molecule type" value="Genomic_DNA"/>
</dbReference>
<dbReference type="Gene3D" id="2.60.40.380">
    <property type="entry name" value="Purple acid phosphatase-like, N-terminal"/>
    <property type="match status" value="1"/>
</dbReference>
<comment type="caution">
    <text evidence="11">The sequence shown here is derived from an EMBL/GenBank/DDBJ whole genome shotgun (WGS) entry which is preliminary data.</text>
</comment>
<evidence type="ECO:0000313" key="8">
    <source>
        <dbReference type="EMBL" id="CAF4117975.1"/>
    </source>
</evidence>
<feature type="chain" id="PRO_5036237733" description="Purple acid phosphatase" evidence="4">
    <location>
        <begin position="27"/>
        <end position="551"/>
    </location>
</feature>
<evidence type="ECO:0000313" key="11">
    <source>
        <dbReference type="EMBL" id="CAF4566406.1"/>
    </source>
</evidence>
<dbReference type="SUPFAM" id="SSF56300">
    <property type="entry name" value="Metallo-dependent phosphatases"/>
    <property type="match status" value="1"/>
</dbReference>
<dbReference type="EMBL" id="CAJOBQ010000773">
    <property type="protein sequence ID" value="CAF4415578.1"/>
    <property type="molecule type" value="Genomic_DNA"/>
</dbReference>
<evidence type="ECO:0000256" key="2">
    <source>
        <dbReference type="ARBA" id="ARBA00022525"/>
    </source>
</evidence>
<organism evidence="11 13">
    <name type="scientific">Rotaria socialis</name>
    <dbReference type="NCBI Taxonomy" id="392032"/>
    <lineage>
        <taxon>Eukaryota</taxon>
        <taxon>Metazoa</taxon>
        <taxon>Spiralia</taxon>
        <taxon>Gnathifera</taxon>
        <taxon>Rotifera</taxon>
        <taxon>Eurotatoria</taxon>
        <taxon>Bdelloidea</taxon>
        <taxon>Philodinida</taxon>
        <taxon>Philodinidae</taxon>
        <taxon>Rotaria</taxon>
    </lineage>
</organism>
<keyword evidence="3 4" id="KW-0732">Signal</keyword>
<dbReference type="Proteomes" id="UP000663865">
    <property type="component" value="Unassembled WGS sequence"/>
</dbReference>
<dbReference type="Proteomes" id="UP000663838">
    <property type="component" value="Unassembled WGS sequence"/>
</dbReference>
<evidence type="ECO:0000256" key="4">
    <source>
        <dbReference type="SAM" id="SignalP"/>
    </source>
</evidence>
<dbReference type="Proteomes" id="UP000663848">
    <property type="component" value="Unassembled WGS sequence"/>
</dbReference>
<dbReference type="InterPro" id="IPR041792">
    <property type="entry name" value="MPP_PAP"/>
</dbReference>
<dbReference type="SUPFAM" id="SSF49363">
    <property type="entry name" value="Purple acid phosphatase, N-terminal domain"/>
    <property type="match status" value="1"/>
</dbReference>
<evidence type="ECO:0000256" key="1">
    <source>
        <dbReference type="ARBA" id="ARBA00004613"/>
    </source>
</evidence>
<evidence type="ECO:0000313" key="12">
    <source>
        <dbReference type="EMBL" id="CAF4589220.1"/>
    </source>
</evidence>
<keyword evidence="2" id="KW-0964">Secreted</keyword>
<evidence type="ECO:0000259" key="5">
    <source>
        <dbReference type="Pfam" id="PF14008"/>
    </source>
</evidence>
<reference evidence="11" key="1">
    <citation type="submission" date="2021-02" db="EMBL/GenBank/DDBJ databases">
        <authorList>
            <person name="Nowell W R."/>
        </authorList>
    </citation>
    <scope>NUCLEOTIDE SEQUENCE</scope>
</reference>
<evidence type="ECO:0000313" key="14">
    <source>
        <dbReference type="Proteomes" id="UP000663873"/>
    </source>
</evidence>
<gene>
    <name evidence="8" type="ORF">HFQ381_LOCUS2131</name>
    <name evidence="7" type="ORF">KIK155_LOCUS16660</name>
    <name evidence="11" type="ORF">QYT958_LOCUS9331</name>
    <name evidence="12" type="ORF">TOA249_LOCUS9817</name>
    <name evidence="10" type="ORF">TSG867_LOCUS14100</name>
    <name evidence="9" type="ORF">UJA718_LOCUS8774</name>
</gene>